<keyword evidence="2" id="KW-1185">Reference proteome</keyword>
<accession>A0A5R9FCE5</accession>
<gene>
    <name evidence="1" type="ORF">FCL54_06725</name>
</gene>
<dbReference type="AlphaFoldDB" id="A0A5R9FCE5"/>
<dbReference type="Proteomes" id="UP000308230">
    <property type="component" value="Unassembled WGS sequence"/>
</dbReference>
<evidence type="ECO:0000313" key="2">
    <source>
        <dbReference type="Proteomes" id="UP000308230"/>
    </source>
</evidence>
<name>A0A5R9FCE5_9BACL</name>
<evidence type="ECO:0000313" key="1">
    <source>
        <dbReference type="EMBL" id="TLS38224.1"/>
    </source>
</evidence>
<dbReference type="RefSeq" id="WP_138124571.1">
    <property type="nucleotide sequence ID" value="NZ_SWLG01000004.1"/>
</dbReference>
<proteinExistence type="predicted"/>
<protein>
    <submittedName>
        <fullName evidence="1">Uncharacterized protein</fullName>
    </submittedName>
</protein>
<organism evidence="1 2">
    <name type="scientific">Exobacillus caeni</name>
    <dbReference type="NCBI Taxonomy" id="2574798"/>
    <lineage>
        <taxon>Bacteria</taxon>
        <taxon>Bacillati</taxon>
        <taxon>Bacillota</taxon>
        <taxon>Bacilli</taxon>
        <taxon>Bacillales</taxon>
        <taxon>Guptibacillaceae</taxon>
        <taxon>Exobacillus</taxon>
    </lineage>
</organism>
<reference evidence="1 2" key="1">
    <citation type="submission" date="2019-04" db="EMBL/GenBank/DDBJ databases">
        <title>Bacillus caeni sp. nov., a bacterium isolated from mangrove sediment.</title>
        <authorList>
            <person name="Huang H."/>
            <person name="Mo K."/>
            <person name="Hu Y."/>
        </authorList>
    </citation>
    <scope>NUCLEOTIDE SEQUENCE [LARGE SCALE GENOMIC DNA]</scope>
    <source>
        <strain evidence="1 2">HB172195</strain>
    </source>
</reference>
<sequence length="64" mass="7566">MNFSHYEIDAMLQEHRNHLQSVSEHAWKLEKTALAARGRRFSFISELKNYFKVTKQECNGCCEC</sequence>
<dbReference type="EMBL" id="SWLG01000004">
    <property type="protein sequence ID" value="TLS38224.1"/>
    <property type="molecule type" value="Genomic_DNA"/>
</dbReference>
<comment type="caution">
    <text evidence="1">The sequence shown here is derived from an EMBL/GenBank/DDBJ whole genome shotgun (WGS) entry which is preliminary data.</text>
</comment>